<dbReference type="PANTHER" id="PTHR43785">
    <property type="entry name" value="GAMMA-GLUTAMYLPUTRESCINE SYNTHETASE"/>
    <property type="match status" value="1"/>
</dbReference>
<evidence type="ECO:0000313" key="11">
    <source>
        <dbReference type="Proteomes" id="UP000029986"/>
    </source>
</evidence>
<dbReference type="GO" id="GO:0006542">
    <property type="term" value="P:glutamine biosynthetic process"/>
    <property type="evidence" value="ECO:0007669"/>
    <property type="project" value="InterPro"/>
</dbReference>
<dbReference type="InterPro" id="IPR008146">
    <property type="entry name" value="Gln_synth_cat_dom"/>
</dbReference>
<keyword evidence="2" id="KW-0436">Ligase</keyword>
<evidence type="ECO:0000256" key="1">
    <source>
        <dbReference type="ARBA" id="ARBA00001946"/>
    </source>
</evidence>
<evidence type="ECO:0000256" key="6">
    <source>
        <dbReference type="PROSITE-ProRule" id="PRU01330"/>
    </source>
</evidence>
<keyword evidence="4" id="KW-0067">ATP-binding</keyword>
<dbReference type="Gene3D" id="3.30.590.10">
    <property type="entry name" value="Glutamine synthetase/guanido kinase, catalytic domain"/>
    <property type="match status" value="1"/>
</dbReference>
<evidence type="ECO:0000256" key="2">
    <source>
        <dbReference type="ARBA" id="ARBA00022598"/>
    </source>
</evidence>
<dbReference type="HOGENOM" id="CLU_017290_0_0_6"/>
<dbReference type="Proteomes" id="UP000029986">
    <property type="component" value="Chromosome"/>
</dbReference>
<evidence type="ECO:0000256" key="5">
    <source>
        <dbReference type="ARBA" id="ARBA00022842"/>
    </source>
</evidence>
<dbReference type="SUPFAM" id="SSF54368">
    <property type="entry name" value="Glutamine synthetase, N-terminal domain"/>
    <property type="match status" value="1"/>
</dbReference>
<accession>A0A097R0K4</accession>
<dbReference type="eggNOG" id="COG0174">
    <property type="taxonomic scope" value="Bacteria"/>
</dbReference>
<dbReference type="AlphaFoldDB" id="A0A097R0K4"/>
<comment type="cofactor">
    <cofactor evidence="1">
        <name>Mg(2+)</name>
        <dbReference type="ChEBI" id="CHEBI:18420"/>
    </cofactor>
</comment>
<dbReference type="InterPro" id="IPR027303">
    <property type="entry name" value="Gln_synth_gly_rich_site"/>
</dbReference>
<dbReference type="PROSITE" id="PS00181">
    <property type="entry name" value="GLNA_ATP"/>
    <property type="match status" value="1"/>
</dbReference>
<dbReference type="PROSITE" id="PS51987">
    <property type="entry name" value="GS_CATALYTIC"/>
    <property type="match status" value="1"/>
</dbReference>
<dbReference type="GO" id="GO:0006598">
    <property type="term" value="P:polyamine catabolic process"/>
    <property type="evidence" value="ECO:0007669"/>
    <property type="project" value="TreeGrafter"/>
</dbReference>
<gene>
    <name evidence="10" type="ORF">AT03_07550</name>
</gene>
<dbReference type="InterPro" id="IPR036651">
    <property type="entry name" value="Gln_synt_N_sf"/>
</dbReference>
<organism evidence="10 11">
    <name type="scientific">Hafnia alvei FB1</name>
    <dbReference type="NCBI Taxonomy" id="1453496"/>
    <lineage>
        <taxon>Bacteria</taxon>
        <taxon>Pseudomonadati</taxon>
        <taxon>Pseudomonadota</taxon>
        <taxon>Gammaproteobacteria</taxon>
        <taxon>Enterobacterales</taxon>
        <taxon>Hafniaceae</taxon>
        <taxon>Hafnia</taxon>
    </lineage>
</organism>
<dbReference type="PROSITE" id="PS51986">
    <property type="entry name" value="GS_BETA_GRASP"/>
    <property type="match status" value="1"/>
</dbReference>
<dbReference type="PANTHER" id="PTHR43785:SF12">
    <property type="entry name" value="TYPE-1 GLUTAMINE SYNTHETASE 2"/>
    <property type="match status" value="1"/>
</dbReference>
<feature type="domain" description="GS catalytic" evidence="9">
    <location>
        <begin position="136"/>
        <end position="472"/>
    </location>
</feature>
<keyword evidence="5" id="KW-0460">Magnesium</keyword>
<dbReference type="RefSeq" id="WP_025800826.1">
    <property type="nucleotide sequence ID" value="NZ_CP009706.1"/>
</dbReference>
<name>A0A097R0K4_HAFAL</name>
<keyword evidence="3" id="KW-0547">Nucleotide-binding</keyword>
<dbReference type="KEGG" id="hav:AT03_07550"/>
<dbReference type="OrthoDB" id="9789509at2"/>
<dbReference type="InterPro" id="IPR014746">
    <property type="entry name" value="Gln_synth/guanido_kin_cat_dom"/>
</dbReference>
<dbReference type="EMBL" id="CP009706">
    <property type="protein sequence ID" value="AIU72252.1"/>
    <property type="molecule type" value="Genomic_DNA"/>
</dbReference>
<proteinExistence type="inferred from homology"/>
<protein>
    <submittedName>
        <fullName evidence="10">Gamma-glutamylputrescine synthetase</fullName>
    </submittedName>
</protein>
<dbReference type="SUPFAM" id="SSF55931">
    <property type="entry name" value="Glutamine synthetase/guanido kinase"/>
    <property type="match status" value="1"/>
</dbReference>
<reference evidence="10 11" key="1">
    <citation type="journal article" date="2014" name="Gut Pathog.">
        <title>Gene clusters of Hafnia alvei strain FB1 important in survival and pathogenesis: a draft genome perspective.</title>
        <authorList>
            <person name="Tan J.Y."/>
            <person name="Yin W.F."/>
            <person name="Chan K.G."/>
        </authorList>
    </citation>
    <scope>NUCLEOTIDE SEQUENCE [LARGE SCALE GENOMIC DNA]</scope>
    <source>
        <strain evidence="10 11">FB1</strain>
    </source>
</reference>
<dbReference type="GO" id="GO:0005524">
    <property type="term" value="F:ATP binding"/>
    <property type="evidence" value="ECO:0007669"/>
    <property type="project" value="UniProtKB-KW"/>
</dbReference>
<comment type="similarity">
    <text evidence="6 7">Belongs to the glutamine synthetase family.</text>
</comment>
<keyword evidence="11" id="KW-1185">Reference proteome</keyword>
<dbReference type="SMART" id="SM01230">
    <property type="entry name" value="Gln-synt_C"/>
    <property type="match status" value="1"/>
</dbReference>
<evidence type="ECO:0000259" key="8">
    <source>
        <dbReference type="PROSITE" id="PS51986"/>
    </source>
</evidence>
<evidence type="ECO:0000256" key="7">
    <source>
        <dbReference type="RuleBase" id="RU000384"/>
    </source>
</evidence>
<dbReference type="InterPro" id="IPR008147">
    <property type="entry name" value="Gln_synt_N"/>
</dbReference>
<evidence type="ECO:0000313" key="10">
    <source>
        <dbReference type="EMBL" id="AIU72252.1"/>
    </source>
</evidence>
<evidence type="ECO:0000256" key="3">
    <source>
        <dbReference type="ARBA" id="ARBA00022741"/>
    </source>
</evidence>
<dbReference type="PATRIC" id="fig|1453496.5.peg.1499"/>
<dbReference type="Pfam" id="PF00120">
    <property type="entry name" value="Gln-synt_C"/>
    <property type="match status" value="1"/>
</dbReference>
<evidence type="ECO:0000256" key="4">
    <source>
        <dbReference type="ARBA" id="ARBA00022840"/>
    </source>
</evidence>
<evidence type="ECO:0000259" key="9">
    <source>
        <dbReference type="PROSITE" id="PS51987"/>
    </source>
</evidence>
<dbReference type="GO" id="GO:0004356">
    <property type="term" value="F:glutamine synthetase activity"/>
    <property type="evidence" value="ECO:0007669"/>
    <property type="project" value="InterPro"/>
</dbReference>
<sequence length="472" mass="52618">MQTNIVEVENFVQHSEERRSSAFQREVKNYLERYPSTQHVDVLLTDLNGCFRGKRIPVAGLKKLEKGCYFPASVFAMDILGNVVEEAGLGQELGEPDRTCIPVLGSLTPSAADPEFIGQVLLTMLDEDGTPFDVEPRNVLNNVWQQLRQRGLFPVVAVELEFYLIDRQRDAEGYLQPPCAPGTQERNTQSQVYSVDNLNHFADVLSDIDELAKLQQIPADGAVAEASPGQFEVNLNHTDNVLLACDHALSLKRLVRMVAENHDMHATFMAKPYEEYAGSGMHIHISMLDSKGQNVFADDDGEDSALLKKALAGMMELMPASMALLAPNVNAFRRFQPGMYVPTQASWGHNNRTVALRIPCGDRDSHRVEYRVAGADANPYLVMATVLAGILHGLDNTLTLAEPITGNGIEQDGLPFPIRQSDALYEFEEQQALRSLLGERFSHVYHACKTDELIQFERMVTDTEIDWMLKNA</sequence>
<feature type="domain" description="GS beta-grasp" evidence="8">
    <location>
        <begin position="35"/>
        <end position="129"/>
    </location>
</feature>